<protein>
    <submittedName>
        <fullName evidence="3">Uncharacterized protein</fullName>
    </submittedName>
</protein>
<accession>A0A846MXW5</accession>
<feature type="transmembrane region" description="Helical" evidence="2">
    <location>
        <begin position="18"/>
        <end position="38"/>
    </location>
</feature>
<dbReference type="AlphaFoldDB" id="A0A846MXW5"/>
<evidence type="ECO:0000313" key="4">
    <source>
        <dbReference type="Proteomes" id="UP000570514"/>
    </source>
</evidence>
<gene>
    <name evidence="3" type="ORF">FHS83_001135</name>
</gene>
<evidence type="ECO:0000256" key="1">
    <source>
        <dbReference type="SAM" id="Coils"/>
    </source>
</evidence>
<feature type="coiled-coil region" evidence="1">
    <location>
        <begin position="38"/>
        <end position="79"/>
    </location>
</feature>
<name>A0A846MXW5_9PROT</name>
<evidence type="ECO:0000313" key="3">
    <source>
        <dbReference type="EMBL" id="NIK87817.1"/>
    </source>
</evidence>
<evidence type="ECO:0000256" key="2">
    <source>
        <dbReference type="SAM" id="Phobius"/>
    </source>
</evidence>
<keyword evidence="4" id="KW-1185">Reference proteome</keyword>
<keyword evidence="1" id="KW-0175">Coiled coil</keyword>
<reference evidence="3 4" key="1">
    <citation type="submission" date="2020-03" db="EMBL/GenBank/DDBJ databases">
        <title>Genomic Encyclopedia of Type Strains, Phase IV (KMG-IV): sequencing the most valuable type-strain genomes for metagenomic binning, comparative biology and taxonomic classification.</title>
        <authorList>
            <person name="Goeker M."/>
        </authorList>
    </citation>
    <scope>NUCLEOTIDE SEQUENCE [LARGE SCALE GENOMIC DNA]</scope>
    <source>
        <strain evidence="3 4">DSM 19867</strain>
    </source>
</reference>
<dbReference type="EMBL" id="JAASRM010000001">
    <property type="protein sequence ID" value="NIK87817.1"/>
    <property type="molecule type" value="Genomic_DNA"/>
</dbReference>
<keyword evidence="2" id="KW-0472">Membrane</keyword>
<dbReference type="RefSeq" id="WP_167081739.1">
    <property type="nucleotide sequence ID" value="NZ_BAAADC010000001.1"/>
</dbReference>
<dbReference type="Proteomes" id="UP000570514">
    <property type="component" value="Unassembled WGS sequence"/>
</dbReference>
<proteinExistence type="predicted"/>
<organism evidence="3 4">
    <name type="scientific">Rhizomicrobium palustre</name>
    <dbReference type="NCBI Taxonomy" id="189966"/>
    <lineage>
        <taxon>Bacteria</taxon>
        <taxon>Pseudomonadati</taxon>
        <taxon>Pseudomonadota</taxon>
        <taxon>Alphaproteobacteria</taxon>
        <taxon>Micropepsales</taxon>
        <taxon>Micropepsaceae</taxon>
        <taxon>Rhizomicrobium</taxon>
    </lineage>
</organism>
<keyword evidence="2" id="KW-0812">Transmembrane</keyword>
<sequence>MDPAALAEIRQKSHRASLVTGAGAAIIIGALAFAVFTVRQATVEVDRLNAQKAHVSDEITNLEAAKKRLLAENKALTAVGAETLGIAQQRSVTASQVVQGLKADKLAQTVASGQGRAPVTVTFYAKNFEKDLNQKVVFPKLSNLGYAVQVVPGRGYISRVGTNAVWFGRDVPLAQVKQVALTLIAAGVSLKTIRQFSDPGRKTSIIEVGADAAFVNAPQLSAEAVAAAESFGR</sequence>
<keyword evidence="2" id="KW-1133">Transmembrane helix</keyword>
<comment type="caution">
    <text evidence="3">The sequence shown here is derived from an EMBL/GenBank/DDBJ whole genome shotgun (WGS) entry which is preliminary data.</text>
</comment>